<protein>
    <submittedName>
        <fullName evidence="1">Uncharacterized protein</fullName>
    </submittedName>
</protein>
<sequence length="65" mass="7132">MCPYLAGIVIPKKSLTAHNLPVLNSFIRIVMSILMEDRIRVGVNLELKTLKNIVFGALGLAQLLA</sequence>
<reference evidence="1" key="1">
    <citation type="submission" date="2018-12" db="EMBL/GenBank/DDBJ databases">
        <title>Novel natural products biosynthetic potential of the class Ktedonobacteria.</title>
        <authorList>
            <person name="Zheng Y."/>
            <person name="Saitou A."/>
            <person name="Wang C.M."/>
            <person name="Toyoda A."/>
            <person name="Minakuchi Y."/>
            <person name="Sekiguchi Y."/>
            <person name="Ueda K."/>
            <person name="Takano H."/>
            <person name="Sakai Y."/>
            <person name="Yokota A."/>
            <person name="Yabe S."/>
        </authorList>
    </citation>
    <scope>NUCLEOTIDE SEQUENCE</scope>
    <source>
        <strain evidence="1">COM3</strain>
    </source>
</reference>
<proteinExistence type="predicted"/>
<organism evidence="1">
    <name type="scientific">Thermosporothrix sp. COM3</name>
    <dbReference type="NCBI Taxonomy" id="2490863"/>
    <lineage>
        <taxon>Bacteria</taxon>
        <taxon>Bacillati</taxon>
        <taxon>Chloroflexota</taxon>
        <taxon>Ktedonobacteria</taxon>
        <taxon>Ktedonobacterales</taxon>
        <taxon>Thermosporotrichaceae</taxon>
        <taxon>Thermosporothrix</taxon>
    </lineage>
</organism>
<evidence type="ECO:0000313" key="1">
    <source>
        <dbReference type="EMBL" id="BBH85300.1"/>
    </source>
</evidence>
<dbReference type="EMBL" id="AP019376">
    <property type="protein sequence ID" value="BBH85300.1"/>
    <property type="molecule type" value="Genomic_DNA"/>
</dbReference>
<accession>A0A455SCU1</accession>
<gene>
    <name evidence="1" type="ORF">KTC_00510</name>
</gene>
<name>A0A455SCU1_9CHLR</name>
<dbReference type="AlphaFoldDB" id="A0A455SCU1"/>